<feature type="region of interest" description="Disordered" evidence="5">
    <location>
        <begin position="386"/>
        <end position="422"/>
    </location>
</feature>
<dbReference type="AlphaFoldDB" id="A0A3A6Q5T4"/>
<dbReference type="Proteomes" id="UP000281564">
    <property type="component" value="Unassembled WGS sequence"/>
</dbReference>
<evidence type="ECO:0000256" key="1">
    <source>
        <dbReference type="ARBA" id="ARBA00005417"/>
    </source>
</evidence>
<evidence type="ECO:0000256" key="5">
    <source>
        <dbReference type="SAM" id="MobiDB-lite"/>
    </source>
</evidence>
<dbReference type="PROSITE" id="PS50893">
    <property type="entry name" value="ABC_TRANSPORTER_2"/>
    <property type="match status" value="1"/>
</dbReference>
<dbReference type="SMART" id="SM00382">
    <property type="entry name" value="AAA"/>
    <property type="match status" value="1"/>
</dbReference>
<dbReference type="PANTHER" id="PTHR43335">
    <property type="entry name" value="ABC TRANSPORTER, ATP-BINDING PROTEIN"/>
    <property type="match status" value="1"/>
</dbReference>
<dbReference type="GO" id="GO:0016887">
    <property type="term" value="F:ATP hydrolysis activity"/>
    <property type="evidence" value="ECO:0007669"/>
    <property type="project" value="InterPro"/>
</dbReference>
<feature type="compositionally biased region" description="Basic residues" evidence="5">
    <location>
        <begin position="122"/>
        <end position="131"/>
    </location>
</feature>
<feature type="region of interest" description="Disordered" evidence="5">
    <location>
        <begin position="92"/>
        <end position="156"/>
    </location>
</feature>
<dbReference type="Pfam" id="PF00005">
    <property type="entry name" value="ABC_tran"/>
    <property type="match status" value="1"/>
</dbReference>
<evidence type="ECO:0000259" key="6">
    <source>
        <dbReference type="PROSITE" id="PS50893"/>
    </source>
</evidence>
<dbReference type="GO" id="GO:0005524">
    <property type="term" value="F:ATP binding"/>
    <property type="evidence" value="ECO:0007669"/>
    <property type="project" value="UniProtKB-KW"/>
</dbReference>
<keyword evidence="2" id="KW-0813">Transport</keyword>
<evidence type="ECO:0000256" key="2">
    <source>
        <dbReference type="ARBA" id="ARBA00022448"/>
    </source>
</evidence>
<keyword evidence="3" id="KW-0547">Nucleotide-binding</keyword>
<accession>A0A3A6Q5T4</accession>
<dbReference type="EMBL" id="QMDW01000008">
    <property type="protein sequence ID" value="RJX49896.1"/>
    <property type="molecule type" value="Genomic_DNA"/>
</dbReference>
<feature type="compositionally biased region" description="Low complexity" evidence="5">
    <location>
        <begin position="7"/>
        <end position="18"/>
    </location>
</feature>
<comment type="caution">
    <text evidence="7">The sequence shown here is derived from an EMBL/GenBank/DDBJ whole genome shotgun (WGS) entry which is preliminary data.</text>
</comment>
<sequence>MPVRVPARCGSGAATTGRTRWRRRVAEQPSEHTCQPTRLTASDTARWPAGRSPPRRCIRGSANSPVPRPDFDPGASSILIQLRPHRIKILLRQRRRSTPTGLPASPQHRHHLTDDPTPQQRWQRHAQRSHAARALSSPMTNFDSTDSQQHHATGDGATAVVTTTGLTKAYGDRPIFDDVDLDIAAGAMTAVIGPNGIGKTTLLKTLLGHVDPTAGTVTYTGPDVDRPMGYLPQEPAFRPQFTVSETVDFYASLVDAAVDTEELLCEVNLYEARNRRVSALSGGMRRLLAVGQAVLGTPPVVCCDEPASGLDPSMAQQVFESLTRRAADGMAVVVASHTLSLVEMYADHVVILESGGVAAAGAPTDLIGRYDAADLWAVYDAAIDPAAGDGSATTVGAPRRGDKPTDQDTAVSGGPTDSGGDR</sequence>
<name>A0A3A6Q5T4_9EURY</name>
<dbReference type="PROSITE" id="PS00211">
    <property type="entry name" value="ABC_TRANSPORTER_1"/>
    <property type="match status" value="1"/>
</dbReference>
<evidence type="ECO:0000256" key="3">
    <source>
        <dbReference type="ARBA" id="ARBA00022741"/>
    </source>
</evidence>
<dbReference type="InterPro" id="IPR027417">
    <property type="entry name" value="P-loop_NTPase"/>
</dbReference>
<gene>
    <name evidence="7" type="ORF">DP106_07245</name>
</gene>
<dbReference type="InterPro" id="IPR003439">
    <property type="entry name" value="ABC_transporter-like_ATP-bd"/>
</dbReference>
<dbReference type="PANTHER" id="PTHR43335:SF2">
    <property type="entry name" value="ABC TRANSPORTER, ATP-BINDING PROTEIN"/>
    <property type="match status" value="1"/>
</dbReference>
<dbReference type="InterPro" id="IPR017871">
    <property type="entry name" value="ABC_transporter-like_CS"/>
</dbReference>
<evidence type="ECO:0000313" key="8">
    <source>
        <dbReference type="Proteomes" id="UP000281564"/>
    </source>
</evidence>
<feature type="domain" description="ABC transporter" evidence="6">
    <location>
        <begin position="161"/>
        <end position="379"/>
    </location>
</feature>
<proteinExistence type="inferred from homology"/>
<keyword evidence="8" id="KW-1185">Reference proteome</keyword>
<organism evidence="7 8">
    <name type="scientific">Halonotius pteroides</name>
    <dbReference type="NCBI Taxonomy" id="268735"/>
    <lineage>
        <taxon>Archaea</taxon>
        <taxon>Methanobacteriati</taxon>
        <taxon>Methanobacteriota</taxon>
        <taxon>Stenosarchaea group</taxon>
        <taxon>Halobacteria</taxon>
        <taxon>Halobacteriales</taxon>
        <taxon>Haloferacaceae</taxon>
        <taxon>Halonotius</taxon>
    </lineage>
</organism>
<evidence type="ECO:0000313" key="7">
    <source>
        <dbReference type="EMBL" id="RJX49896.1"/>
    </source>
</evidence>
<dbReference type="Gene3D" id="3.40.50.300">
    <property type="entry name" value="P-loop containing nucleotide triphosphate hydrolases"/>
    <property type="match status" value="1"/>
</dbReference>
<feature type="compositionally biased region" description="Polar residues" evidence="5">
    <location>
        <begin position="31"/>
        <end position="43"/>
    </location>
</feature>
<feature type="compositionally biased region" description="Polar residues" evidence="5">
    <location>
        <begin position="137"/>
        <end position="147"/>
    </location>
</feature>
<dbReference type="InterPro" id="IPR003593">
    <property type="entry name" value="AAA+_ATPase"/>
</dbReference>
<feature type="region of interest" description="Disordered" evidence="5">
    <location>
        <begin position="1"/>
        <end position="72"/>
    </location>
</feature>
<comment type="similarity">
    <text evidence="1">Belongs to the ABC transporter superfamily.</text>
</comment>
<evidence type="ECO:0000256" key="4">
    <source>
        <dbReference type="ARBA" id="ARBA00022840"/>
    </source>
</evidence>
<dbReference type="SUPFAM" id="SSF52540">
    <property type="entry name" value="P-loop containing nucleoside triphosphate hydrolases"/>
    <property type="match status" value="1"/>
</dbReference>
<reference evidence="7 8" key="1">
    <citation type="submission" date="2018-06" db="EMBL/GenBank/DDBJ databases">
        <title>Halonotius sp. F13-13 a new haloarchaeeon isolated from a solar saltern from Isla Cristina, Huelva, Spain.</title>
        <authorList>
            <person name="Duran-Viseras A."/>
            <person name="Sanchez-Porro C."/>
            <person name="Ventosa A."/>
        </authorList>
    </citation>
    <scope>NUCLEOTIDE SEQUENCE [LARGE SCALE GENOMIC DNA]</scope>
    <source>
        <strain evidence="7 8">CECT 7525</strain>
    </source>
</reference>
<protein>
    <recommendedName>
        <fullName evidence="6">ABC transporter domain-containing protein</fullName>
    </recommendedName>
</protein>
<keyword evidence="4" id="KW-0067">ATP-binding</keyword>